<proteinExistence type="predicted"/>
<gene>
    <name evidence="1" type="ORF">ABNN70_11255</name>
</gene>
<name>A0AAU8IK63_9BACL</name>
<reference evidence="1" key="1">
    <citation type="submission" date="2024-06" db="EMBL/GenBank/DDBJ databases">
        <authorList>
            <person name="Fan A."/>
            <person name="Zhang F.Y."/>
            <person name="Zhang L."/>
        </authorList>
    </citation>
    <scope>NUCLEOTIDE SEQUENCE</scope>
    <source>
        <strain evidence="1">Y61</strain>
    </source>
</reference>
<organism evidence="1">
    <name type="scientific">Sporolactobacillus sp. Y61</name>
    <dbReference type="NCBI Taxonomy" id="3160863"/>
    <lineage>
        <taxon>Bacteria</taxon>
        <taxon>Bacillati</taxon>
        <taxon>Bacillota</taxon>
        <taxon>Bacilli</taxon>
        <taxon>Bacillales</taxon>
        <taxon>Sporolactobacillaceae</taxon>
        <taxon>Sporolactobacillus</taxon>
    </lineage>
</organism>
<evidence type="ECO:0000313" key="1">
    <source>
        <dbReference type="EMBL" id="XCJ18466.1"/>
    </source>
</evidence>
<dbReference type="AlphaFoldDB" id="A0AAU8IK63"/>
<protein>
    <submittedName>
        <fullName evidence="1">Uncharacterized protein</fullName>
    </submittedName>
</protein>
<accession>A0AAU8IK63</accession>
<dbReference type="EMBL" id="CP159510">
    <property type="protein sequence ID" value="XCJ18466.1"/>
    <property type="molecule type" value="Genomic_DNA"/>
</dbReference>
<dbReference type="RefSeq" id="WP_353949469.1">
    <property type="nucleotide sequence ID" value="NZ_CP159510.1"/>
</dbReference>
<sequence length="44" mass="5109">MILIPVNHHIRDRPEGIKKTLSLLQKFGERQNVNLLMEIDVLSV</sequence>